<dbReference type="GO" id="GO:0044423">
    <property type="term" value="C:virion component"/>
    <property type="evidence" value="ECO:0007669"/>
    <property type="project" value="UniProtKB-KW"/>
</dbReference>
<keyword evidence="6" id="KW-0946">Virion</keyword>
<keyword evidence="5" id="KW-1161">Viral attachment to host cell</keyword>
<dbReference type="InterPro" id="IPR029053">
    <property type="entry name" value="Viral_coat"/>
</dbReference>
<evidence type="ECO:0000256" key="7">
    <source>
        <dbReference type="ARBA" id="ARBA00023296"/>
    </source>
</evidence>
<dbReference type="GO" id="GO:0019062">
    <property type="term" value="P:virion attachment to host cell"/>
    <property type="evidence" value="ECO:0007669"/>
    <property type="project" value="UniProtKB-KW"/>
</dbReference>
<name>A0A7G0SKW3_9PICO</name>
<keyword evidence="4" id="KW-0945">Host-virus interaction</keyword>
<dbReference type="SUPFAM" id="SSF88633">
    <property type="entry name" value="Positive stranded ssRNA viruses"/>
    <property type="match status" value="1"/>
</dbReference>
<dbReference type="Gene3D" id="2.60.120.20">
    <property type="match status" value="1"/>
</dbReference>
<feature type="non-terminal residue" evidence="8">
    <location>
        <position position="229"/>
    </location>
</feature>
<dbReference type="EMBL" id="JX219573">
    <property type="protein sequence ID" value="AFV67947.1"/>
    <property type="molecule type" value="Genomic_RNA"/>
</dbReference>
<dbReference type="GO" id="GO:0043657">
    <property type="term" value="C:host cell"/>
    <property type="evidence" value="ECO:0007669"/>
    <property type="project" value="UniProtKB-SubCell"/>
</dbReference>
<dbReference type="GO" id="GO:0046718">
    <property type="term" value="P:symbiont entry into host cell"/>
    <property type="evidence" value="ECO:0007669"/>
    <property type="project" value="UniProtKB-KW"/>
</dbReference>
<evidence type="ECO:0000313" key="8">
    <source>
        <dbReference type="EMBL" id="AFV67947.1"/>
    </source>
</evidence>
<keyword evidence="7" id="KW-1160">Virus entry into host cell</keyword>
<evidence type="ECO:0000313" key="9">
    <source>
        <dbReference type="Proteomes" id="UP000326322"/>
    </source>
</evidence>
<evidence type="ECO:0000256" key="3">
    <source>
        <dbReference type="ARBA" id="ARBA00020107"/>
    </source>
</evidence>
<protein>
    <recommendedName>
        <fullName evidence="3">Genome polyprotein</fullName>
    </recommendedName>
</protein>
<evidence type="ECO:0000256" key="2">
    <source>
        <dbReference type="ARBA" id="ARBA00004340"/>
    </source>
</evidence>
<evidence type="ECO:0000256" key="1">
    <source>
        <dbReference type="ARBA" id="ARBA00004328"/>
    </source>
</evidence>
<evidence type="ECO:0000256" key="6">
    <source>
        <dbReference type="ARBA" id="ARBA00022844"/>
    </source>
</evidence>
<evidence type="ECO:0000256" key="5">
    <source>
        <dbReference type="ARBA" id="ARBA00022804"/>
    </source>
</evidence>
<comment type="subcellular location">
    <subcellularLocation>
        <location evidence="2">Host cell</location>
    </subcellularLocation>
    <subcellularLocation>
        <location evidence="1">Virion</location>
    </subcellularLocation>
</comment>
<dbReference type="Proteomes" id="UP000326322">
    <property type="component" value="Genome"/>
</dbReference>
<organism evidence="8 9">
    <name type="scientific">Human parechovirus 15</name>
    <dbReference type="NCBI Taxonomy" id="1248131"/>
    <lineage>
        <taxon>Viruses</taxon>
        <taxon>Riboviria</taxon>
        <taxon>Orthornavirae</taxon>
        <taxon>Pisuviricota</taxon>
        <taxon>Pisoniviricetes</taxon>
        <taxon>Picornavirales</taxon>
        <taxon>Picornaviridae</taxon>
        <taxon>Paavivirinae</taxon>
        <taxon>Parechovirus</taxon>
        <taxon>Parechovirus ahumpari</taxon>
        <taxon>Parechovirus A</taxon>
    </lineage>
</organism>
<feature type="non-terminal residue" evidence="8">
    <location>
        <position position="1"/>
    </location>
</feature>
<sequence>NSWGSQMDLTDPLCIEETAEDCKQTISPDELGLTSAQDDGPLGTEKPNYFLNFRAMDVDIFTVSHTKVDNIFGRAWFVEAHDFENDGTWRKPLTFPKQGHGMLSQFFAYFTGELNIHVLYLCDNGFLRVAHTYDTENKRQEFLSSNGVITVPAGEQMTLSVPYYSNKPLRTVRHESALGFVLCKPMLSGTARGKVEIYISLRCPNFFFPLPAPKPTGTSRSVANPFEDE</sequence>
<reference evidence="8 9" key="1">
    <citation type="journal article" date="2013" name="J. Gen. Virol.">
        <title>Diversity of picornaviruses in rural Bolivia.</title>
        <authorList>
            <person name="Nix W.A."/>
            <person name="Khetsuriani N."/>
            <person name="Penaranda S."/>
            <person name="Maher K."/>
            <person name="Venczel L."/>
            <person name="Cselko Z."/>
            <person name="Freire M.C."/>
            <person name="Cisterna D."/>
            <person name="Lema C.L."/>
            <person name="Rosales P."/>
            <person name="Rodriguez J.R."/>
            <person name="Rodriguez W."/>
            <person name="Halkyer P."/>
            <person name="Ronveaux O."/>
            <person name="Pallansch M.A."/>
            <person name="Oberste M.S."/>
        </authorList>
    </citation>
    <scope>NUCLEOTIDE SEQUENCE [LARGE SCALE GENOMIC DNA]</scope>
    <source>
        <strain evidence="8 9">BAN/08-11614</strain>
    </source>
</reference>
<proteinExistence type="predicted"/>
<accession>A0A7G0SKW3</accession>
<evidence type="ECO:0000256" key="4">
    <source>
        <dbReference type="ARBA" id="ARBA00022581"/>
    </source>
</evidence>